<evidence type="ECO:0000313" key="2">
    <source>
        <dbReference type="Proteomes" id="UP000010880"/>
    </source>
</evidence>
<accession>L0KBU0</accession>
<dbReference type="HOGENOM" id="CLU_130332_2_3_9"/>
<dbReference type="InterPro" id="IPR003735">
    <property type="entry name" value="Metal_Tscrpt_repr"/>
</dbReference>
<sequence>MASYKSEKINLLNRLSRIEGQVRGLQNMIEDEKYCVDVLTQIAAVKGALNKVGMKILEKHTHGCVKQAVANDQGEEIINELMEVINKFTK</sequence>
<dbReference type="GO" id="GO:0046872">
    <property type="term" value="F:metal ion binding"/>
    <property type="evidence" value="ECO:0007669"/>
    <property type="project" value="InterPro"/>
</dbReference>
<dbReference type="GO" id="GO:0045892">
    <property type="term" value="P:negative regulation of DNA-templated transcription"/>
    <property type="evidence" value="ECO:0007669"/>
    <property type="project" value="UniProtKB-ARBA"/>
</dbReference>
<dbReference type="STRING" id="748449.Halha_2132"/>
<dbReference type="PANTHER" id="PTHR33677">
    <property type="entry name" value="TRANSCRIPTIONAL REPRESSOR FRMR-RELATED"/>
    <property type="match status" value="1"/>
</dbReference>
<dbReference type="Pfam" id="PF02583">
    <property type="entry name" value="Trns_repr_metal"/>
    <property type="match status" value="1"/>
</dbReference>
<dbReference type="KEGG" id="hhl:Halha_2132"/>
<dbReference type="RefSeq" id="WP_015327729.1">
    <property type="nucleotide sequence ID" value="NC_019978.1"/>
</dbReference>
<gene>
    <name evidence="1" type="ordered locus">Halha_2132</name>
</gene>
<organism evidence="1 2">
    <name type="scientific">Halobacteroides halobius (strain ATCC 35273 / DSM 5150 / MD-1)</name>
    <dbReference type="NCBI Taxonomy" id="748449"/>
    <lineage>
        <taxon>Bacteria</taxon>
        <taxon>Bacillati</taxon>
        <taxon>Bacillota</taxon>
        <taxon>Clostridia</taxon>
        <taxon>Halanaerobiales</taxon>
        <taxon>Halobacteroidaceae</taxon>
        <taxon>Halobacteroides</taxon>
    </lineage>
</organism>
<dbReference type="GO" id="GO:0003677">
    <property type="term" value="F:DNA binding"/>
    <property type="evidence" value="ECO:0007669"/>
    <property type="project" value="InterPro"/>
</dbReference>
<evidence type="ECO:0000313" key="1">
    <source>
        <dbReference type="EMBL" id="AGB42015.1"/>
    </source>
</evidence>
<dbReference type="Gene3D" id="1.20.58.1000">
    <property type="entry name" value="Metal-sensitive repressor, helix protomer"/>
    <property type="match status" value="1"/>
</dbReference>
<proteinExistence type="predicted"/>
<dbReference type="EMBL" id="CP003359">
    <property type="protein sequence ID" value="AGB42015.1"/>
    <property type="molecule type" value="Genomic_DNA"/>
</dbReference>
<dbReference type="AlphaFoldDB" id="L0KBU0"/>
<dbReference type="PANTHER" id="PTHR33677:SF3">
    <property type="entry name" value="COPPER-SENSING TRANSCRIPTIONAL REPRESSOR RICR"/>
    <property type="match status" value="1"/>
</dbReference>
<protein>
    <recommendedName>
        <fullName evidence="3">Copper-sensing transcriptional repressor CsoR</fullName>
    </recommendedName>
</protein>
<reference evidence="2" key="1">
    <citation type="submission" date="2012-02" db="EMBL/GenBank/DDBJ databases">
        <title>The complete genome of Halobacteroides halobius DSM 5150.</title>
        <authorList>
            <person name="Lucas S."/>
            <person name="Copeland A."/>
            <person name="Lapidus A."/>
            <person name="Glavina del Rio T."/>
            <person name="Dalin E."/>
            <person name="Tice H."/>
            <person name="Bruce D."/>
            <person name="Goodwin L."/>
            <person name="Pitluck S."/>
            <person name="Peters L."/>
            <person name="Mikhailova N."/>
            <person name="Gu W."/>
            <person name="Kyrpides N."/>
            <person name="Mavromatis K."/>
            <person name="Ivanova N."/>
            <person name="Brettin T."/>
            <person name="Detter J.C."/>
            <person name="Han C."/>
            <person name="Larimer F."/>
            <person name="Land M."/>
            <person name="Hauser L."/>
            <person name="Markowitz V."/>
            <person name="Cheng J.-F."/>
            <person name="Hugenholtz P."/>
            <person name="Woyke T."/>
            <person name="Wu D."/>
            <person name="Tindall B."/>
            <person name="Pomrenke H."/>
            <person name="Brambilla E."/>
            <person name="Klenk H.-P."/>
            <person name="Eisen J.A."/>
        </authorList>
    </citation>
    <scope>NUCLEOTIDE SEQUENCE [LARGE SCALE GENOMIC DNA]</scope>
    <source>
        <strain evidence="2">ATCC 35273 / DSM 5150 / MD-1</strain>
    </source>
</reference>
<evidence type="ECO:0008006" key="3">
    <source>
        <dbReference type="Google" id="ProtNLM"/>
    </source>
</evidence>
<dbReference type="CDD" id="cd10148">
    <property type="entry name" value="CsoR-like_DUF156"/>
    <property type="match status" value="1"/>
</dbReference>
<name>L0KBU0_HALHC</name>
<dbReference type="PATRIC" id="fig|748449.3.peg.2046"/>
<dbReference type="OrthoDB" id="9811244at2"/>
<dbReference type="Proteomes" id="UP000010880">
    <property type="component" value="Chromosome"/>
</dbReference>
<keyword evidence="2" id="KW-1185">Reference proteome</keyword>
<dbReference type="InterPro" id="IPR038390">
    <property type="entry name" value="Metal_Tscrpt_repr_sf"/>
</dbReference>
<dbReference type="eggNOG" id="COG1937">
    <property type="taxonomic scope" value="Bacteria"/>
</dbReference>